<dbReference type="FunFam" id="3.40.50.11060:FF:000001">
    <property type="entry name" value="GTPase HflX"/>
    <property type="match status" value="1"/>
</dbReference>
<comment type="subcellular location">
    <subcellularLocation>
        <location evidence="6">Cytoplasm</location>
    </subcellularLocation>
    <text evidence="6">May associate with membranes.</text>
</comment>
<sequence>MEERTKALLVGVNLNNDPEFETALKELESLAEACNMEVVGVETQNVSQINTGVYVGTGRVEEIKAVAHMMGAEVIIFDNTLSPMQLRNLKDIIERPVFDRTHLILQIFSSRARTREAQIQVETARLQYELPRLTGMGEILSRQGGGSGGLSNKGAGEKKLELDKRKIRHRISELKKELREVEKNRETQRKRRLVQGIPQVALVGYTNAGKSTLLNAFIDKYEENEEKKEDRKVMAKNMLFATLDTTVRKIHLPDKREFLLSDTVGFISKLPHNLVEAFHSTLEEVKFANLLLEVVDYSDEHYMDHMEVTRQTLKELGADEIPCIHVFNKCDIAKANGREDVPAELPHIGKDCIYMAAGQNIGLEELVQLISNHIYQDYVECTMLIPYTEGALVSYFNENATVKETEYEAEGTKIMMSCLLKDLKKYKEYVIL</sequence>
<comment type="similarity">
    <text evidence="6">Belongs to the TRAFAC class OBG-HflX-like GTPase superfamily. HflX GTPase family.</text>
</comment>
<dbReference type="FunFam" id="3.40.50.300:FF:001198">
    <property type="entry name" value="GTPase HflX"/>
    <property type="match status" value="1"/>
</dbReference>
<dbReference type="GO" id="GO:0005525">
    <property type="term" value="F:GTP binding"/>
    <property type="evidence" value="ECO:0007669"/>
    <property type="project" value="UniProtKB-UniRule"/>
</dbReference>
<dbReference type="InterPro" id="IPR030394">
    <property type="entry name" value="G_HFLX_dom"/>
</dbReference>
<dbReference type="AlphaFoldDB" id="A0A173SGI7"/>
<keyword evidence="2 8" id="KW-0479">Metal-binding</keyword>
<dbReference type="OrthoDB" id="9812272at2"/>
<dbReference type="InterPro" id="IPR025121">
    <property type="entry name" value="GTPase_HflX_N"/>
</dbReference>
<dbReference type="Gene3D" id="3.40.50.11060">
    <property type="entry name" value="GTPase HflX, N-terminal domain"/>
    <property type="match status" value="1"/>
</dbReference>
<dbReference type="InterPro" id="IPR032305">
    <property type="entry name" value="GTP-bd_M"/>
</dbReference>
<dbReference type="GO" id="GO:0005737">
    <property type="term" value="C:cytoplasm"/>
    <property type="evidence" value="ECO:0007669"/>
    <property type="project" value="UniProtKB-SubCell"/>
</dbReference>
<dbReference type="InterPro" id="IPR042108">
    <property type="entry name" value="GTPase_HflX_N_sf"/>
</dbReference>
<dbReference type="SUPFAM" id="SSF52540">
    <property type="entry name" value="P-loop containing nucleoside triphosphate hydrolases"/>
    <property type="match status" value="1"/>
</dbReference>
<dbReference type="InterPro" id="IPR016496">
    <property type="entry name" value="GTPase_HflX"/>
</dbReference>
<feature type="binding site" evidence="7">
    <location>
        <begin position="240"/>
        <end position="244"/>
    </location>
    <ligand>
        <name>GTP</name>
        <dbReference type="ChEBI" id="CHEBI:37565"/>
    </ligand>
</feature>
<comment type="cofactor">
    <cofactor evidence="8">
        <name>Mg(2+)</name>
        <dbReference type="ChEBI" id="CHEBI:18420"/>
    </cofactor>
</comment>
<comment type="subunit">
    <text evidence="6">Monomer. Associates with the 50S ribosomal subunit.</text>
</comment>
<dbReference type="PROSITE" id="PS51705">
    <property type="entry name" value="G_HFLX"/>
    <property type="match status" value="1"/>
</dbReference>
<dbReference type="HAMAP" id="MF_00900">
    <property type="entry name" value="GTPase_HflX"/>
    <property type="match status" value="1"/>
</dbReference>
<feature type="binding site" evidence="8">
    <location>
        <position position="211"/>
    </location>
    <ligand>
        <name>Mg(2+)</name>
        <dbReference type="ChEBI" id="CHEBI:18420"/>
    </ligand>
</feature>
<feature type="coiled-coil region" evidence="9">
    <location>
        <begin position="157"/>
        <end position="191"/>
    </location>
</feature>
<feature type="binding site" evidence="7">
    <location>
        <begin position="328"/>
        <end position="331"/>
    </location>
    <ligand>
        <name>GTP</name>
        <dbReference type="ChEBI" id="CHEBI:37565"/>
    </ligand>
</feature>
<gene>
    <name evidence="6 11" type="primary">hflX</name>
    <name evidence="11" type="ORF">ERS852578_00942</name>
</gene>
<dbReference type="NCBIfam" id="TIGR03156">
    <property type="entry name" value="GTP_HflX"/>
    <property type="match status" value="1"/>
</dbReference>
<keyword evidence="1 6" id="KW-0963">Cytoplasm</keyword>
<dbReference type="Pfam" id="PF01926">
    <property type="entry name" value="MMR_HSR1"/>
    <property type="match status" value="1"/>
</dbReference>
<dbReference type="InterPro" id="IPR006073">
    <property type="entry name" value="GTP-bd"/>
</dbReference>
<dbReference type="PANTHER" id="PTHR10229:SF4">
    <property type="entry name" value="GTPASE HFLX"/>
    <property type="match status" value="1"/>
</dbReference>
<evidence type="ECO:0000256" key="9">
    <source>
        <dbReference type="SAM" id="Coils"/>
    </source>
</evidence>
<dbReference type="Pfam" id="PF13167">
    <property type="entry name" value="GTP-bdg_N"/>
    <property type="match status" value="1"/>
</dbReference>
<evidence type="ECO:0000256" key="4">
    <source>
        <dbReference type="ARBA" id="ARBA00022842"/>
    </source>
</evidence>
<keyword evidence="3 6" id="KW-0547">Nucleotide-binding</keyword>
<dbReference type="EMBL" id="CYYC01000008">
    <property type="protein sequence ID" value="CUM89704.1"/>
    <property type="molecule type" value="Genomic_DNA"/>
</dbReference>
<dbReference type="PRINTS" id="PR00326">
    <property type="entry name" value="GTP1OBG"/>
</dbReference>
<keyword evidence="9" id="KW-0175">Coiled coil</keyword>
<evidence type="ECO:0000256" key="2">
    <source>
        <dbReference type="ARBA" id="ARBA00022723"/>
    </source>
</evidence>
<evidence type="ECO:0000259" key="10">
    <source>
        <dbReference type="PROSITE" id="PS51705"/>
    </source>
</evidence>
<dbReference type="PANTHER" id="PTHR10229">
    <property type="entry name" value="GTP-BINDING PROTEIN HFLX"/>
    <property type="match status" value="1"/>
</dbReference>
<name>A0A173SGI7_9FIRM</name>
<dbReference type="GO" id="GO:0003924">
    <property type="term" value="F:GTPase activity"/>
    <property type="evidence" value="ECO:0007669"/>
    <property type="project" value="UniProtKB-UniRule"/>
</dbReference>
<dbReference type="InterPro" id="IPR027417">
    <property type="entry name" value="P-loop_NTPase"/>
</dbReference>
<dbReference type="Pfam" id="PF16360">
    <property type="entry name" value="GTP-bdg_M"/>
    <property type="match status" value="1"/>
</dbReference>
<dbReference type="GO" id="GO:0043022">
    <property type="term" value="F:ribosome binding"/>
    <property type="evidence" value="ECO:0007669"/>
    <property type="project" value="TreeGrafter"/>
</dbReference>
<evidence type="ECO:0000256" key="7">
    <source>
        <dbReference type="PIRSR" id="PIRSR006809-1"/>
    </source>
</evidence>
<organism evidence="11 12">
    <name type="scientific">Anaerobutyricum hallii</name>
    <dbReference type="NCBI Taxonomy" id="39488"/>
    <lineage>
        <taxon>Bacteria</taxon>
        <taxon>Bacillati</taxon>
        <taxon>Bacillota</taxon>
        <taxon>Clostridia</taxon>
        <taxon>Lachnospirales</taxon>
        <taxon>Lachnospiraceae</taxon>
        <taxon>Anaerobutyricum</taxon>
    </lineage>
</organism>
<dbReference type="CDD" id="cd01878">
    <property type="entry name" value="HflX"/>
    <property type="match status" value="1"/>
</dbReference>
<evidence type="ECO:0000313" key="12">
    <source>
        <dbReference type="Proteomes" id="UP000095390"/>
    </source>
</evidence>
<evidence type="ECO:0000256" key="8">
    <source>
        <dbReference type="PIRSR" id="PIRSR006809-2"/>
    </source>
</evidence>
<feature type="domain" description="Hflx-type G" evidence="10">
    <location>
        <begin position="198"/>
        <end position="329"/>
    </location>
</feature>
<feature type="binding site" evidence="7">
    <location>
        <begin position="262"/>
        <end position="265"/>
    </location>
    <ligand>
        <name>GTP</name>
        <dbReference type="ChEBI" id="CHEBI:37565"/>
    </ligand>
</feature>
<dbReference type="Gene3D" id="3.40.50.300">
    <property type="entry name" value="P-loop containing nucleotide triphosphate hydrolases"/>
    <property type="match status" value="1"/>
</dbReference>
<comment type="function">
    <text evidence="6">GTPase that associates with the 50S ribosomal subunit and may have a role during protein synthesis or ribosome biogenesis.</text>
</comment>
<accession>A0A173SGI7</accession>
<evidence type="ECO:0000256" key="1">
    <source>
        <dbReference type="ARBA" id="ARBA00022490"/>
    </source>
</evidence>
<keyword evidence="5 6" id="KW-0342">GTP-binding</keyword>
<dbReference type="PIRSF" id="PIRSF006809">
    <property type="entry name" value="GTP-binding_hflX_prd"/>
    <property type="match status" value="1"/>
</dbReference>
<feature type="binding site" evidence="8">
    <location>
        <position position="242"/>
    </location>
    <ligand>
        <name>Mg(2+)</name>
        <dbReference type="ChEBI" id="CHEBI:18420"/>
    </ligand>
</feature>
<dbReference type="Proteomes" id="UP000095390">
    <property type="component" value="Unassembled WGS sequence"/>
</dbReference>
<dbReference type="GO" id="GO:0046872">
    <property type="term" value="F:metal ion binding"/>
    <property type="evidence" value="ECO:0007669"/>
    <property type="project" value="UniProtKB-KW"/>
</dbReference>
<protein>
    <recommendedName>
        <fullName evidence="6">GTPase HflX</fullName>
    </recommendedName>
    <alternativeName>
        <fullName evidence="6">GTP-binding protein HflX</fullName>
    </alternativeName>
</protein>
<evidence type="ECO:0000256" key="6">
    <source>
        <dbReference type="HAMAP-Rule" id="MF_00900"/>
    </source>
</evidence>
<reference evidence="11 12" key="1">
    <citation type="submission" date="2015-09" db="EMBL/GenBank/DDBJ databases">
        <authorList>
            <consortium name="Pathogen Informatics"/>
        </authorList>
    </citation>
    <scope>NUCLEOTIDE SEQUENCE [LARGE SCALE GENOMIC DNA]</scope>
    <source>
        <strain evidence="11 12">2789STDY5834966</strain>
    </source>
</reference>
<feature type="binding site" evidence="7">
    <location>
        <begin position="204"/>
        <end position="211"/>
    </location>
    <ligand>
        <name>GTP</name>
        <dbReference type="ChEBI" id="CHEBI:37565"/>
    </ligand>
</feature>
<evidence type="ECO:0000313" key="11">
    <source>
        <dbReference type="EMBL" id="CUM89704.1"/>
    </source>
</evidence>
<dbReference type="RefSeq" id="WP_055182652.1">
    <property type="nucleotide sequence ID" value="NZ_CATVRT010000020.1"/>
</dbReference>
<evidence type="ECO:0000256" key="5">
    <source>
        <dbReference type="ARBA" id="ARBA00023134"/>
    </source>
</evidence>
<evidence type="ECO:0000256" key="3">
    <source>
        <dbReference type="ARBA" id="ARBA00022741"/>
    </source>
</evidence>
<dbReference type="Gene3D" id="6.10.250.2860">
    <property type="match status" value="1"/>
</dbReference>
<proteinExistence type="inferred from homology"/>
<keyword evidence="4 8" id="KW-0460">Magnesium</keyword>